<proteinExistence type="inferred from homology"/>
<dbReference type="HAMAP" id="MF_01483">
    <property type="entry name" value="RbpA"/>
    <property type="match status" value="1"/>
</dbReference>
<accession>A0A1H0AB60</accession>
<evidence type="ECO:0000313" key="3">
    <source>
        <dbReference type="Proteomes" id="UP000183376"/>
    </source>
</evidence>
<dbReference type="eggNOG" id="ENOG5032SI2">
    <property type="taxonomic scope" value="Bacteria"/>
</dbReference>
<dbReference type="AlphaFoldDB" id="A0A1H0AB60"/>
<dbReference type="EMBL" id="LT629701">
    <property type="protein sequence ID" value="SDN30829.1"/>
    <property type="molecule type" value="Genomic_DNA"/>
</dbReference>
<name>A0A1H0AB60_ALLAB</name>
<reference evidence="2 3" key="1">
    <citation type="submission" date="2016-10" db="EMBL/GenBank/DDBJ databases">
        <authorList>
            <person name="de Groot N.N."/>
        </authorList>
    </citation>
    <scope>NUCLEOTIDE SEQUENCE [LARGE SCALE GENOMIC DNA]</scope>
    <source>
        <strain evidence="2 3">DSM 44149</strain>
    </source>
</reference>
<dbReference type="RefSeq" id="WP_030428087.1">
    <property type="nucleotide sequence ID" value="NZ_JOEF01000003.1"/>
</dbReference>
<dbReference type="Proteomes" id="UP000183376">
    <property type="component" value="Chromosome I"/>
</dbReference>
<comment type="function">
    <text evidence="1">Binds to RNA polymerase (RNAP), stimulating transcription from principal, but not alternative sigma factor promoters.</text>
</comment>
<keyword evidence="1" id="KW-0805">Transcription regulation</keyword>
<keyword evidence="1" id="KW-0804">Transcription</keyword>
<comment type="subunit">
    <text evidence="1">Forms a complex with the RNAP catalytic core and with free principal sigma factors.</text>
</comment>
<protein>
    <recommendedName>
        <fullName evidence="1">RNA polymerase-binding protein RbpA</fullName>
    </recommendedName>
</protein>
<dbReference type="InterPro" id="IPR025182">
    <property type="entry name" value="RNApol-bd_RbpA"/>
</dbReference>
<gene>
    <name evidence="1" type="primary">rbpA</name>
    <name evidence="2" type="ORF">SAMN04489726_5979</name>
</gene>
<dbReference type="GO" id="GO:0001000">
    <property type="term" value="F:bacterial-type RNA polymerase core enzyme binding"/>
    <property type="evidence" value="ECO:0007669"/>
    <property type="project" value="UniProtKB-UniRule"/>
</dbReference>
<evidence type="ECO:0000313" key="2">
    <source>
        <dbReference type="EMBL" id="SDN30829.1"/>
    </source>
</evidence>
<dbReference type="InterPro" id="IPR038638">
    <property type="entry name" value="RbpA_sf"/>
</dbReference>
<comment type="similarity">
    <text evidence="1">Belongs to the RNA polymerase-binding protein RbpA family.</text>
</comment>
<sequence>MNALRGSRIGGVSYEADTDKDLAPRQVTRFACPRGHEFGVIFAADAEPQDTWICRKHGVTAVIVDGKPAEQQAKPGRTPWDMLRERRTISDLEELLDERLALLRQRRELDNEVT</sequence>
<dbReference type="Gene3D" id="2.20.28.270">
    <property type="entry name" value="RNA polymerase-binding protein A"/>
    <property type="match status" value="1"/>
</dbReference>
<dbReference type="Pfam" id="PF13397">
    <property type="entry name" value="RbpA"/>
    <property type="match status" value="1"/>
</dbReference>
<dbReference type="GO" id="GO:0045893">
    <property type="term" value="P:positive regulation of DNA-templated transcription"/>
    <property type="evidence" value="ECO:0007669"/>
    <property type="project" value="UniProtKB-UniRule"/>
</dbReference>
<dbReference type="OrthoDB" id="3618415at2"/>
<organism evidence="2 3">
    <name type="scientific">Allokutzneria albata</name>
    <name type="common">Kibdelosporangium albatum</name>
    <dbReference type="NCBI Taxonomy" id="211114"/>
    <lineage>
        <taxon>Bacteria</taxon>
        <taxon>Bacillati</taxon>
        <taxon>Actinomycetota</taxon>
        <taxon>Actinomycetes</taxon>
        <taxon>Pseudonocardiales</taxon>
        <taxon>Pseudonocardiaceae</taxon>
        <taxon>Allokutzneria</taxon>
    </lineage>
</organism>
<keyword evidence="3" id="KW-1185">Reference proteome</keyword>
<comment type="caution">
    <text evidence="1">Lacks conserved residue(s) required for the propagation of feature annotation.</text>
</comment>
<evidence type="ECO:0000256" key="1">
    <source>
        <dbReference type="HAMAP-Rule" id="MF_01483"/>
    </source>
</evidence>
<dbReference type="STRING" id="211114.SAMN04489726_5979"/>